<organism evidence="2 3">
    <name type="scientific">Madurella fahalii</name>
    <dbReference type="NCBI Taxonomy" id="1157608"/>
    <lineage>
        <taxon>Eukaryota</taxon>
        <taxon>Fungi</taxon>
        <taxon>Dikarya</taxon>
        <taxon>Ascomycota</taxon>
        <taxon>Pezizomycotina</taxon>
        <taxon>Sordariomycetes</taxon>
        <taxon>Sordariomycetidae</taxon>
        <taxon>Sordariales</taxon>
        <taxon>Sordariales incertae sedis</taxon>
        <taxon>Madurella</taxon>
    </lineage>
</organism>
<dbReference type="GeneID" id="98173406"/>
<dbReference type="PANTHER" id="PTHR35186:SF4">
    <property type="entry name" value="PRION-INHIBITION AND PROPAGATION HELO DOMAIN-CONTAINING PROTEIN"/>
    <property type="match status" value="1"/>
</dbReference>
<comment type="caution">
    <text evidence="2">The sequence shown here is derived from an EMBL/GenBank/DDBJ whole genome shotgun (WGS) entry which is preliminary data.</text>
</comment>
<protein>
    <recommendedName>
        <fullName evidence="1">DUF7580 domain-containing protein</fullName>
    </recommendedName>
</protein>
<feature type="domain" description="DUF7580" evidence="1">
    <location>
        <begin position="15"/>
        <end position="165"/>
    </location>
</feature>
<dbReference type="PANTHER" id="PTHR35186">
    <property type="entry name" value="ANK_REP_REGION DOMAIN-CONTAINING PROTEIN"/>
    <property type="match status" value="1"/>
</dbReference>
<proteinExistence type="predicted"/>
<dbReference type="Proteomes" id="UP001628179">
    <property type="component" value="Unassembled WGS sequence"/>
</dbReference>
<evidence type="ECO:0000313" key="2">
    <source>
        <dbReference type="EMBL" id="GAB1312451.1"/>
    </source>
</evidence>
<evidence type="ECO:0000313" key="3">
    <source>
        <dbReference type="Proteomes" id="UP001628179"/>
    </source>
</evidence>
<dbReference type="RefSeq" id="XP_070914184.1">
    <property type="nucleotide sequence ID" value="XM_071058083.1"/>
</dbReference>
<reference evidence="2 3" key="1">
    <citation type="submission" date="2024-09" db="EMBL/GenBank/DDBJ databases">
        <title>Itraconazole resistance in Madurella fahalii resulting from another homologue of gene encoding cytochrome P450 14-alpha sterol demethylase (CYP51).</title>
        <authorList>
            <person name="Yoshioka I."/>
            <person name="Fahal A.H."/>
            <person name="Kaneko S."/>
            <person name="Yaguchi T."/>
        </authorList>
    </citation>
    <scope>NUCLEOTIDE SEQUENCE [LARGE SCALE GENOMIC DNA]</scope>
    <source>
        <strain evidence="2 3">IFM 68171</strain>
    </source>
</reference>
<evidence type="ECO:0000259" key="1">
    <source>
        <dbReference type="Pfam" id="PF24476"/>
    </source>
</evidence>
<name>A0ABQ0G3W0_9PEZI</name>
<sequence>MWAISTLETFLTRGSQQAGVRLTPKQRALLAADIASSILPFQRTHWLSSPWSSQTIRFAVPPANTGQSCGNRLTVGAFIEQNHDALKSTGPVPNLEPQAALLELSILLLEIWHQKSLKDWALEAKTEVNTPDSRRIAATGWLQATDKELPVNYLDAIEQCLAICSGKLRCEAWIG</sequence>
<gene>
    <name evidence="2" type="ORF">MFIFM68171_02661</name>
</gene>
<accession>A0ABQ0G3W0</accession>
<dbReference type="Pfam" id="PF24476">
    <property type="entry name" value="DUF7580"/>
    <property type="match status" value="1"/>
</dbReference>
<dbReference type="InterPro" id="IPR056002">
    <property type="entry name" value="DUF7580"/>
</dbReference>
<keyword evidence="3" id="KW-1185">Reference proteome</keyword>
<dbReference type="EMBL" id="BAAFSV010000001">
    <property type="protein sequence ID" value="GAB1312451.1"/>
    <property type="molecule type" value="Genomic_DNA"/>
</dbReference>